<dbReference type="SMART" id="SM00456">
    <property type="entry name" value="WW"/>
    <property type="match status" value="1"/>
</dbReference>
<dbReference type="InterPro" id="IPR036869">
    <property type="entry name" value="J_dom_sf"/>
</dbReference>
<dbReference type="SUPFAM" id="SSF64268">
    <property type="entry name" value="PX domain"/>
    <property type="match status" value="1"/>
</dbReference>
<dbReference type="PROSITE" id="PS01159">
    <property type="entry name" value="WW_DOMAIN_1"/>
    <property type="match status" value="1"/>
</dbReference>
<evidence type="ECO:0000256" key="1">
    <source>
        <dbReference type="SAM" id="Coils"/>
    </source>
</evidence>
<dbReference type="SUPFAM" id="SSF46565">
    <property type="entry name" value="Chaperone J-domain"/>
    <property type="match status" value="1"/>
</dbReference>
<feature type="region of interest" description="Disordered" evidence="2">
    <location>
        <begin position="1000"/>
        <end position="1089"/>
    </location>
</feature>
<accession>A0A7S3GPU5</accession>
<dbReference type="GO" id="GO:0035091">
    <property type="term" value="F:phosphatidylinositol binding"/>
    <property type="evidence" value="ECO:0007669"/>
    <property type="project" value="InterPro"/>
</dbReference>
<gene>
    <name evidence="4" type="ORF">SELO1098_LOCUS1654</name>
</gene>
<dbReference type="Gene3D" id="2.20.70.10">
    <property type="match status" value="1"/>
</dbReference>
<dbReference type="CDD" id="cd00201">
    <property type="entry name" value="WW"/>
    <property type="match status" value="1"/>
</dbReference>
<dbReference type="CDD" id="cd06257">
    <property type="entry name" value="DnaJ"/>
    <property type="match status" value="1"/>
</dbReference>
<feature type="coiled-coil region" evidence="1">
    <location>
        <begin position="1226"/>
        <end position="1261"/>
    </location>
</feature>
<dbReference type="Pfam" id="PF00787">
    <property type="entry name" value="PX"/>
    <property type="match status" value="1"/>
</dbReference>
<dbReference type="PROSITE" id="PS50020">
    <property type="entry name" value="WW_DOMAIN_2"/>
    <property type="match status" value="1"/>
</dbReference>
<name>A0A7S3GPU5_9STRA</name>
<proteinExistence type="predicted"/>
<dbReference type="InterPro" id="IPR001683">
    <property type="entry name" value="PX_dom"/>
</dbReference>
<keyword evidence="1" id="KW-0175">Coiled coil</keyword>
<sequence>MDTSTDQFKEELDRLKSKYRKEALRAVAAADADGHARGVSEVKEAAERKIAKWKAIAEAVTSNYNGHSKPVLLVQHIVEQIYKDMKLEFTKDTEINLTKIKTTLLSSTSKLMETLPEIVLSSGVTRPLEPDKANPSGCSPKTTCSCGSICPIHGENRMGESPSAKSQSVTKAAASNEFLTCLNKVDLSSSRVVHRAHPPRYFIQVNIDQVHDNVVKGVFIDGQYVSYQVDVKVKQLDYAKRAGSTIGGASYSFARRNGDMKTLYQQLVKDHPRGMVPPVPNKCYKIFSRSRHCKLKKNEVKTLYRKRMFPLWLQYMANTEQGQEAHSLVTFLTGLFSFESLQAEAAAATRISNETNNNPLSIVELNQAIIHQRAFANYQEDETDELVQLKGALQDFITSSPTLEPISSVPPSPSTSPSRRVSSVPFDQAYMVGNKYLSYNNNFPPYKVERISIDVSVEHAAGGATSGSAIGSGESGKAWSTIALQLFPLQRLAHRDLRTVERDITQVEPAASTAITACRALLDSWCNFSAELECLGDEIAAWGRIEPPESVEYSLIDAVTVAATQTNPLMANIGETLQCGLFEPLEYLQGNCLQAARDSVDYVLKTYPLHTFLPEQSYYLVPSERPVTVRAGLNPDGDVRVGSPGVAPLVGVSGMTGVTSGAGASLSSLIGVGDLVAVNKVKEGVAMAVNVARSWDSCKRVRGAMMVQQLLLTAKAISTEHGHSKKFWEQAAEKMRGINVTTHEADAWGGAGLSGPENVAPALEESNFSLRAAIQEEIIGYTTTAMETRERFRSSEHTGAHPNVFPSSTSESSSSPPPASLYHTTSFLGVAEDTRRDNNDPFSQQSNIVPVASDSWPGSQRYSTTLTQKKGLSPLAALKSFKAIISRAVMPRGKRRAPSVLKPTLPAQPLPVHEPVLETVQETEPLTEEEKLVQQYNAATEAAAAHRSEKETSAPSGRLPPRRRSNQTPEPPAETTTSHSFKSDSRGAQTADALLAALGSEPAMSSSHSNHSYSQPGTSSEASSAKSATTPGHTPHTPHTPHTQDDILQQDSRQHRLAARRQAAQGHGHGNTTSKIKASGPILAPSHTPDVFGAAPLPAEALQTHAVFTSAPTHLPSDLPVRNNASQKTSKDDISSQASHSMPAAHSKAVPEPTESSPRTPGQSKNKQAEQVPVQRTSYVEELIPSPVASPMPSGWIEVETDDGGVYYYHSVTRVSRWDRPNEEVAAALEARIQQANSQVDEAVQRRKEEFKREKQLQEDRDAQVAQLQSKVKKAVDQWVQPANLRGGSRDVAQLLCTMHLLVTYIPSPESVWDCTNGPPGGTTQVSLATAKPIEVKKAYLKAVRFVHPDKLPDDLSVEMQMLAEAVFIVLTDAYNKYRARIEAASA</sequence>
<dbReference type="InterPro" id="IPR001202">
    <property type="entry name" value="WW_dom"/>
</dbReference>
<dbReference type="Gene3D" id="1.10.287.110">
    <property type="entry name" value="DnaJ domain"/>
    <property type="match status" value="1"/>
</dbReference>
<dbReference type="Pfam" id="PF00397">
    <property type="entry name" value="WW"/>
    <property type="match status" value="1"/>
</dbReference>
<dbReference type="InterPro" id="IPR036871">
    <property type="entry name" value="PX_dom_sf"/>
</dbReference>
<feature type="region of interest" description="Disordered" evidence="2">
    <location>
        <begin position="1113"/>
        <end position="1174"/>
    </location>
</feature>
<dbReference type="Gene3D" id="3.30.1520.10">
    <property type="entry name" value="Phox-like domain"/>
    <property type="match status" value="1"/>
</dbReference>
<feature type="domain" description="WW" evidence="3">
    <location>
        <begin position="1190"/>
        <end position="1223"/>
    </location>
</feature>
<evidence type="ECO:0000259" key="3">
    <source>
        <dbReference type="PROSITE" id="PS50020"/>
    </source>
</evidence>
<organism evidence="4">
    <name type="scientific">Spumella elongata</name>
    <dbReference type="NCBI Taxonomy" id="89044"/>
    <lineage>
        <taxon>Eukaryota</taxon>
        <taxon>Sar</taxon>
        <taxon>Stramenopiles</taxon>
        <taxon>Ochrophyta</taxon>
        <taxon>Chrysophyceae</taxon>
        <taxon>Chromulinales</taxon>
        <taxon>Chromulinaceae</taxon>
        <taxon>Spumella</taxon>
    </lineage>
</organism>
<feature type="region of interest" description="Disordered" evidence="2">
    <location>
        <begin position="939"/>
        <end position="987"/>
    </location>
</feature>
<dbReference type="InterPro" id="IPR001623">
    <property type="entry name" value="DnaJ_domain"/>
</dbReference>
<feature type="compositionally biased region" description="Polar residues" evidence="2">
    <location>
        <begin position="1154"/>
        <end position="1166"/>
    </location>
</feature>
<evidence type="ECO:0000313" key="4">
    <source>
        <dbReference type="EMBL" id="CAE0272828.1"/>
    </source>
</evidence>
<evidence type="ECO:0000256" key="2">
    <source>
        <dbReference type="SAM" id="MobiDB-lite"/>
    </source>
</evidence>
<dbReference type="EMBL" id="HBIC01003156">
    <property type="protein sequence ID" value="CAE0272828.1"/>
    <property type="molecule type" value="Transcribed_RNA"/>
</dbReference>
<feature type="compositionally biased region" description="Low complexity" evidence="2">
    <location>
        <begin position="1005"/>
        <end position="1041"/>
    </location>
</feature>
<feature type="region of interest" description="Disordered" evidence="2">
    <location>
        <begin position="789"/>
        <end position="862"/>
    </location>
</feature>
<dbReference type="SUPFAM" id="SSF51045">
    <property type="entry name" value="WW domain"/>
    <property type="match status" value="1"/>
</dbReference>
<protein>
    <recommendedName>
        <fullName evidence="3">WW domain-containing protein</fullName>
    </recommendedName>
</protein>
<dbReference type="InterPro" id="IPR036020">
    <property type="entry name" value="WW_dom_sf"/>
</dbReference>
<reference evidence="4" key="1">
    <citation type="submission" date="2021-01" db="EMBL/GenBank/DDBJ databases">
        <authorList>
            <person name="Corre E."/>
            <person name="Pelletier E."/>
            <person name="Niang G."/>
            <person name="Scheremetjew M."/>
            <person name="Finn R."/>
            <person name="Kale V."/>
            <person name="Holt S."/>
            <person name="Cochrane G."/>
            <person name="Meng A."/>
            <person name="Brown T."/>
            <person name="Cohen L."/>
        </authorList>
    </citation>
    <scope>NUCLEOTIDE SEQUENCE</scope>
    <source>
        <strain evidence="4">CCAP 955/1</strain>
    </source>
</reference>
<feature type="compositionally biased region" description="Basic and acidic residues" evidence="2">
    <location>
        <begin position="789"/>
        <end position="799"/>
    </location>
</feature>